<evidence type="ECO:0000313" key="1">
    <source>
        <dbReference type="EMBL" id="GFC72669.1"/>
    </source>
</evidence>
<organism evidence="1">
    <name type="scientific">Tanacetum cinerariifolium</name>
    <name type="common">Dalmatian daisy</name>
    <name type="synonym">Chrysanthemum cinerariifolium</name>
    <dbReference type="NCBI Taxonomy" id="118510"/>
    <lineage>
        <taxon>Eukaryota</taxon>
        <taxon>Viridiplantae</taxon>
        <taxon>Streptophyta</taxon>
        <taxon>Embryophyta</taxon>
        <taxon>Tracheophyta</taxon>
        <taxon>Spermatophyta</taxon>
        <taxon>Magnoliopsida</taxon>
        <taxon>eudicotyledons</taxon>
        <taxon>Gunneridae</taxon>
        <taxon>Pentapetalae</taxon>
        <taxon>asterids</taxon>
        <taxon>campanulids</taxon>
        <taxon>Asterales</taxon>
        <taxon>Asteraceae</taxon>
        <taxon>Asteroideae</taxon>
        <taxon>Anthemideae</taxon>
        <taxon>Anthemidinae</taxon>
        <taxon>Tanacetum</taxon>
    </lineage>
</organism>
<reference evidence="1" key="1">
    <citation type="journal article" date="2019" name="Sci. Rep.">
        <title>Draft genome of Tanacetum cinerariifolium, the natural source of mosquito coil.</title>
        <authorList>
            <person name="Yamashiro T."/>
            <person name="Shiraishi A."/>
            <person name="Satake H."/>
            <person name="Nakayama K."/>
        </authorList>
    </citation>
    <scope>NUCLEOTIDE SEQUENCE</scope>
</reference>
<name>A0A699QT02_TANCI</name>
<sequence length="122" mass="13358">GGNLMVYSKRSGSVKISYTRSSTSGLVIVGGTVGPSRTMPLRVVMALSSPFELATVLLGRDPDPEVEAVFIRGNLLERRTQDVLTIIENKSKSINNECCDYRHDGYSQTISSNPTSSFRESR</sequence>
<dbReference type="EMBL" id="BKCJ011038945">
    <property type="protein sequence ID" value="GFC72669.1"/>
    <property type="molecule type" value="Genomic_DNA"/>
</dbReference>
<dbReference type="AlphaFoldDB" id="A0A699QT02"/>
<accession>A0A699QT02</accession>
<gene>
    <name evidence="1" type="ORF">Tci_844639</name>
</gene>
<proteinExistence type="predicted"/>
<protein>
    <submittedName>
        <fullName evidence="1">Uncharacterized protein</fullName>
    </submittedName>
</protein>
<feature type="non-terminal residue" evidence="1">
    <location>
        <position position="1"/>
    </location>
</feature>
<comment type="caution">
    <text evidence="1">The sequence shown here is derived from an EMBL/GenBank/DDBJ whole genome shotgun (WGS) entry which is preliminary data.</text>
</comment>